<organism evidence="1 2">
    <name type="scientific">Dryococelus australis</name>
    <dbReference type="NCBI Taxonomy" id="614101"/>
    <lineage>
        <taxon>Eukaryota</taxon>
        <taxon>Metazoa</taxon>
        <taxon>Ecdysozoa</taxon>
        <taxon>Arthropoda</taxon>
        <taxon>Hexapoda</taxon>
        <taxon>Insecta</taxon>
        <taxon>Pterygota</taxon>
        <taxon>Neoptera</taxon>
        <taxon>Polyneoptera</taxon>
        <taxon>Phasmatodea</taxon>
        <taxon>Verophasmatodea</taxon>
        <taxon>Anareolatae</taxon>
        <taxon>Phasmatidae</taxon>
        <taxon>Eurycanthinae</taxon>
        <taxon>Dryococelus</taxon>
    </lineage>
</organism>
<proteinExistence type="predicted"/>
<dbReference type="EMBL" id="JARBHB010000001">
    <property type="protein sequence ID" value="KAJ8897023.1"/>
    <property type="molecule type" value="Genomic_DNA"/>
</dbReference>
<sequence>MTHIQKRAGLLRKQQIHHIIDAEATLWFEVTGYCALVAESTNSDVDGSAMANFEVCRSDVDDTQFGACRGYLSRHIAAGTTLSGEHGGLVSSRILYPHPPYWNALRQQHTPHMPPTPSTRCQPSRAAPRPRTEHFATITLGGSTMQQASPLTYSHLVRMLSLLHCRHSVGTGGKQVIAMIKSLANISALEIETLTSRCVPIASGNSKFNMSSMLRSVNQLSVKFVLLLGKCKAMAFLSRFCWLPSFLQHNKMIPCAEEALGGSAVGSNVVMVLFGWGLTYELDRRVRARQARPKSIAQLMEWLQEEWRRISVDVLQTLVESMPDRMAAVIATRALNCSPPTKANRVQFPAGSLGYPHVGIVSDDAIGLRVFSGISRFPRPSIPALFYSHLISPSSAFNTSLRHHRNTARLALRSDETLEVGISVARIALSLLDLEEGGGAPHGEGSAGLRVPGRESRRAEPAWYRPPRRGRRGAAWRRLIDTRPQSRCDRAAVRTARWGVLPPARHGLAMGNGMNKSPSLNPIEHLWDELDRRVRARQARPKSIAQLMEWLQEEWRRIPVDVLQTLVERMPDRVAAVIAARGGSTRS</sequence>
<name>A0ABQ9IMH0_9NEOP</name>
<accession>A0ABQ9IMH0</accession>
<dbReference type="Proteomes" id="UP001159363">
    <property type="component" value="Chromosome 1"/>
</dbReference>
<reference evidence="1 2" key="1">
    <citation type="submission" date="2023-02" db="EMBL/GenBank/DDBJ databases">
        <title>LHISI_Scaffold_Assembly.</title>
        <authorList>
            <person name="Stuart O.P."/>
            <person name="Cleave R."/>
            <person name="Magrath M.J.L."/>
            <person name="Mikheyev A.S."/>
        </authorList>
    </citation>
    <scope>NUCLEOTIDE SEQUENCE [LARGE SCALE GENOMIC DNA]</scope>
    <source>
        <strain evidence="1">Daus_M_001</strain>
        <tissue evidence="1">Leg muscle</tissue>
    </source>
</reference>
<dbReference type="Gene3D" id="3.30.420.10">
    <property type="entry name" value="Ribonuclease H-like superfamily/Ribonuclease H"/>
    <property type="match status" value="2"/>
</dbReference>
<comment type="caution">
    <text evidence="1">The sequence shown here is derived from an EMBL/GenBank/DDBJ whole genome shotgun (WGS) entry which is preliminary data.</text>
</comment>
<evidence type="ECO:0000313" key="2">
    <source>
        <dbReference type="Proteomes" id="UP001159363"/>
    </source>
</evidence>
<keyword evidence="2" id="KW-1185">Reference proteome</keyword>
<gene>
    <name evidence="1" type="ORF">PR048_002369</name>
</gene>
<protein>
    <submittedName>
        <fullName evidence="1">Uncharacterized protein</fullName>
    </submittedName>
</protein>
<dbReference type="InterPro" id="IPR036397">
    <property type="entry name" value="RNaseH_sf"/>
</dbReference>
<evidence type="ECO:0000313" key="1">
    <source>
        <dbReference type="EMBL" id="KAJ8897023.1"/>
    </source>
</evidence>